<keyword evidence="6 8" id="KW-0906">Nuclear pore complex</keyword>
<proteinExistence type="predicted"/>
<accession>A0AAD7BN83</accession>
<comment type="caution">
    <text evidence="11">The sequence shown here is derived from an EMBL/GenBank/DDBJ whole genome shotgun (WGS) entry which is preliminary data.</text>
</comment>
<dbReference type="SUPFAM" id="SSF54928">
    <property type="entry name" value="RNA-binding domain, RBD"/>
    <property type="match status" value="1"/>
</dbReference>
<evidence type="ECO:0000256" key="8">
    <source>
        <dbReference type="PROSITE-ProRule" id="PRU00804"/>
    </source>
</evidence>
<dbReference type="Gene3D" id="3.30.70.330">
    <property type="match status" value="1"/>
</dbReference>
<feature type="region of interest" description="Disordered" evidence="9">
    <location>
        <begin position="133"/>
        <end position="164"/>
    </location>
</feature>
<feature type="region of interest" description="Disordered" evidence="9">
    <location>
        <begin position="263"/>
        <end position="283"/>
    </location>
</feature>
<evidence type="ECO:0000256" key="7">
    <source>
        <dbReference type="ARBA" id="ARBA00023242"/>
    </source>
</evidence>
<dbReference type="GO" id="GO:0017056">
    <property type="term" value="F:structural constituent of nuclear pore"/>
    <property type="evidence" value="ECO:0007669"/>
    <property type="project" value="TreeGrafter"/>
</dbReference>
<dbReference type="EMBL" id="JARKIF010000012">
    <property type="protein sequence ID" value="KAJ7625714.1"/>
    <property type="molecule type" value="Genomic_DNA"/>
</dbReference>
<keyword evidence="3 8" id="KW-0509">mRNA transport</keyword>
<dbReference type="Proteomes" id="UP001221142">
    <property type="component" value="Unassembled WGS sequence"/>
</dbReference>
<evidence type="ECO:0000313" key="12">
    <source>
        <dbReference type="Proteomes" id="UP001221142"/>
    </source>
</evidence>
<evidence type="ECO:0000256" key="9">
    <source>
        <dbReference type="SAM" id="MobiDB-lite"/>
    </source>
</evidence>
<dbReference type="GO" id="GO:0006999">
    <property type="term" value="P:nuclear pore organization"/>
    <property type="evidence" value="ECO:0007669"/>
    <property type="project" value="TreeGrafter"/>
</dbReference>
<keyword evidence="7 8" id="KW-0539">Nucleus</keyword>
<feature type="region of interest" description="Disordered" evidence="9">
    <location>
        <begin position="1"/>
        <end position="31"/>
    </location>
</feature>
<evidence type="ECO:0000256" key="1">
    <source>
        <dbReference type="ARBA" id="ARBA00004567"/>
    </source>
</evidence>
<dbReference type="PROSITE" id="PS51472">
    <property type="entry name" value="RRM_NUP35"/>
    <property type="match status" value="1"/>
</dbReference>
<name>A0AAD7BN83_9AGAR</name>
<dbReference type="GO" id="GO:0044613">
    <property type="term" value="C:nuclear pore central transport channel"/>
    <property type="evidence" value="ECO:0007669"/>
    <property type="project" value="TreeGrafter"/>
</dbReference>
<keyword evidence="5" id="KW-0811">Translocation</keyword>
<dbReference type="InterPro" id="IPR007846">
    <property type="entry name" value="RRM_NUP35_dom"/>
</dbReference>
<feature type="region of interest" description="Disordered" evidence="9">
    <location>
        <begin position="302"/>
        <end position="350"/>
    </location>
</feature>
<dbReference type="Pfam" id="PF05172">
    <property type="entry name" value="RRM_Nup35"/>
    <property type="match status" value="1"/>
</dbReference>
<feature type="domain" description="RRM Nup35-type" evidence="10">
    <location>
        <begin position="165"/>
        <end position="246"/>
    </location>
</feature>
<comment type="subcellular location">
    <subcellularLocation>
        <location evidence="1">Nucleus</location>
        <location evidence="1">Nuclear pore complex</location>
    </subcellularLocation>
</comment>
<dbReference type="InterPro" id="IPR012677">
    <property type="entry name" value="Nucleotide-bd_a/b_plait_sf"/>
</dbReference>
<evidence type="ECO:0000256" key="2">
    <source>
        <dbReference type="ARBA" id="ARBA00022448"/>
    </source>
</evidence>
<dbReference type="AlphaFoldDB" id="A0AAD7BN83"/>
<gene>
    <name evidence="11" type="ORF">FB45DRAFT_835990</name>
</gene>
<evidence type="ECO:0000256" key="5">
    <source>
        <dbReference type="ARBA" id="ARBA00023010"/>
    </source>
</evidence>
<dbReference type="InterPro" id="IPR035979">
    <property type="entry name" value="RBD_domain_sf"/>
</dbReference>
<keyword evidence="12" id="KW-1185">Reference proteome</keyword>
<dbReference type="PANTHER" id="PTHR21527:SF6">
    <property type="entry name" value="NUCLEOPORIN NUP35"/>
    <property type="match status" value="1"/>
</dbReference>
<evidence type="ECO:0000256" key="4">
    <source>
        <dbReference type="ARBA" id="ARBA00022927"/>
    </source>
</evidence>
<reference evidence="11" key="1">
    <citation type="submission" date="2023-03" db="EMBL/GenBank/DDBJ databases">
        <title>Massive genome expansion in bonnet fungi (Mycena s.s.) driven by repeated elements and novel gene families across ecological guilds.</title>
        <authorList>
            <consortium name="Lawrence Berkeley National Laboratory"/>
            <person name="Harder C.B."/>
            <person name="Miyauchi S."/>
            <person name="Viragh M."/>
            <person name="Kuo A."/>
            <person name="Thoen E."/>
            <person name="Andreopoulos B."/>
            <person name="Lu D."/>
            <person name="Skrede I."/>
            <person name="Drula E."/>
            <person name="Henrissat B."/>
            <person name="Morin E."/>
            <person name="Kohler A."/>
            <person name="Barry K."/>
            <person name="LaButti K."/>
            <person name="Morin E."/>
            <person name="Salamov A."/>
            <person name="Lipzen A."/>
            <person name="Mereny Z."/>
            <person name="Hegedus B."/>
            <person name="Baldrian P."/>
            <person name="Stursova M."/>
            <person name="Weitz H."/>
            <person name="Taylor A."/>
            <person name="Grigoriev I.V."/>
            <person name="Nagy L.G."/>
            <person name="Martin F."/>
            <person name="Kauserud H."/>
        </authorList>
    </citation>
    <scope>NUCLEOTIDE SEQUENCE</scope>
    <source>
        <strain evidence="11">9284</strain>
    </source>
</reference>
<feature type="compositionally biased region" description="Polar residues" evidence="9">
    <location>
        <begin position="134"/>
        <end position="150"/>
    </location>
</feature>
<dbReference type="GO" id="GO:0051028">
    <property type="term" value="P:mRNA transport"/>
    <property type="evidence" value="ECO:0007669"/>
    <property type="project" value="UniProtKB-UniRule"/>
</dbReference>
<keyword evidence="2 8" id="KW-0813">Transport</keyword>
<evidence type="ECO:0000259" key="10">
    <source>
        <dbReference type="PROSITE" id="PS51472"/>
    </source>
</evidence>
<dbReference type="GO" id="GO:0006607">
    <property type="term" value="P:NLS-bearing protein import into nucleus"/>
    <property type="evidence" value="ECO:0007669"/>
    <property type="project" value="TreeGrafter"/>
</dbReference>
<dbReference type="GO" id="GO:0005543">
    <property type="term" value="F:phospholipid binding"/>
    <property type="evidence" value="ECO:0007669"/>
    <property type="project" value="TreeGrafter"/>
</dbReference>
<sequence>MPPTPFTVAGMASTSNAHHNHNPNLNNWAGTSTGGPLSTSFTDTLTQSRSHYQSGYLMSASQSNNSPTGAQRVDEAPVVQTKAKMNHAFSRGPASDFGMDSMFQSTRQRQTLADEDAPPMMSVNDIPTEKYADMSSSQFQPRGSTLNSSFARARPKPSPTAQSSPSTMLYIIVFGYPSDKYSLTVEFFKSLGDASDPDPHADILNCFKIGYKDPADAMRAVRKNGEVLGGSWMVGAKWADAAQAEALLSQPVRHSSPFDADMSAMAVDSPSPTPGTGPAASTSAFGATFGTPIKLAPSASAFRRGAGGSASSAPKPAAAAPQTPSWASAASVPPPDAASAPGTPGGKGMLGQVSEMIFGW</sequence>
<evidence type="ECO:0000256" key="3">
    <source>
        <dbReference type="ARBA" id="ARBA00022816"/>
    </source>
</evidence>
<organism evidence="11 12">
    <name type="scientific">Roridomyces roridus</name>
    <dbReference type="NCBI Taxonomy" id="1738132"/>
    <lineage>
        <taxon>Eukaryota</taxon>
        <taxon>Fungi</taxon>
        <taxon>Dikarya</taxon>
        <taxon>Basidiomycota</taxon>
        <taxon>Agaricomycotina</taxon>
        <taxon>Agaricomycetes</taxon>
        <taxon>Agaricomycetidae</taxon>
        <taxon>Agaricales</taxon>
        <taxon>Marasmiineae</taxon>
        <taxon>Mycenaceae</taxon>
        <taxon>Roridomyces</taxon>
    </lineage>
</organism>
<dbReference type="GO" id="GO:0003676">
    <property type="term" value="F:nucleic acid binding"/>
    <property type="evidence" value="ECO:0007669"/>
    <property type="project" value="InterPro"/>
</dbReference>
<protein>
    <recommendedName>
        <fullName evidence="10">RRM Nup35-type domain-containing protein</fullName>
    </recommendedName>
</protein>
<evidence type="ECO:0000313" key="11">
    <source>
        <dbReference type="EMBL" id="KAJ7625714.1"/>
    </source>
</evidence>
<evidence type="ECO:0000256" key="6">
    <source>
        <dbReference type="ARBA" id="ARBA00023132"/>
    </source>
</evidence>
<feature type="compositionally biased region" description="Low complexity" evidence="9">
    <location>
        <begin position="302"/>
        <end position="341"/>
    </location>
</feature>
<dbReference type="PANTHER" id="PTHR21527">
    <property type="entry name" value="NUCLEOPORIN NUP35"/>
    <property type="match status" value="1"/>
</dbReference>
<dbReference type="GO" id="GO:0044615">
    <property type="term" value="C:nuclear pore nuclear basket"/>
    <property type="evidence" value="ECO:0007669"/>
    <property type="project" value="TreeGrafter"/>
</dbReference>
<keyword evidence="4" id="KW-0653">Protein transport</keyword>